<evidence type="ECO:0000313" key="14">
    <source>
        <dbReference type="EMBL" id="OLP85033.1"/>
    </source>
</evidence>
<keyword evidence="8 11" id="KW-0539">Nucleus</keyword>
<accession>A0A1Q9CQ40</accession>
<evidence type="ECO:0000256" key="6">
    <source>
        <dbReference type="ARBA" id="ARBA00022837"/>
    </source>
</evidence>
<keyword evidence="15" id="KW-1185">Reference proteome</keyword>
<dbReference type="EMBL" id="LSRX01000999">
    <property type="protein sequence ID" value="OLP85033.1"/>
    <property type="molecule type" value="Genomic_DNA"/>
</dbReference>
<dbReference type="Gene3D" id="1.25.10.10">
    <property type="entry name" value="Leucine-rich Repeat Variant"/>
    <property type="match status" value="2"/>
</dbReference>
<dbReference type="GO" id="GO:0005737">
    <property type="term" value="C:cytoplasm"/>
    <property type="evidence" value="ECO:0007669"/>
    <property type="project" value="UniProtKB-SubCell"/>
</dbReference>
<name>A0A1Q9CQ40_SYMMI</name>
<feature type="domain" description="EF-hand" evidence="13">
    <location>
        <begin position="1583"/>
        <end position="1618"/>
    </location>
</feature>
<dbReference type="Pfam" id="PF08389">
    <property type="entry name" value="Xpo1"/>
    <property type="match status" value="1"/>
</dbReference>
<evidence type="ECO:0000256" key="2">
    <source>
        <dbReference type="ARBA" id="ARBA00018928"/>
    </source>
</evidence>
<dbReference type="InterPro" id="IPR002048">
    <property type="entry name" value="EF_hand_dom"/>
</dbReference>
<dbReference type="GO" id="GO:0071528">
    <property type="term" value="P:tRNA re-export from nucleus"/>
    <property type="evidence" value="ECO:0007669"/>
    <property type="project" value="UniProtKB-UniRule"/>
</dbReference>
<keyword evidence="6" id="KW-0106">Calcium</keyword>
<keyword evidence="5 11" id="KW-0820">tRNA-binding</keyword>
<dbReference type="SUPFAM" id="SSF47473">
    <property type="entry name" value="EF-hand"/>
    <property type="match status" value="2"/>
</dbReference>
<reference evidence="14 15" key="1">
    <citation type="submission" date="2016-02" db="EMBL/GenBank/DDBJ databases">
        <title>Genome analysis of coral dinoflagellate symbionts highlights evolutionary adaptations to a symbiotic lifestyle.</title>
        <authorList>
            <person name="Aranda M."/>
            <person name="Li Y."/>
            <person name="Liew Y.J."/>
            <person name="Baumgarten S."/>
            <person name="Simakov O."/>
            <person name="Wilson M."/>
            <person name="Piel J."/>
            <person name="Ashoor H."/>
            <person name="Bougouffa S."/>
            <person name="Bajic V.B."/>
            <person name="Ryu T."/>
            <person name="Ravasi T."/>
            <person name="Bayer T."/>
            <person name="Micklem G."/>
            <person name="Kim H."/>
            <person name="Bhak J."/>
            <person name="Lajeunesse T.C."/>
            <person name="Voolstra C.R."/>
        </authorList>
    </citation>
    <scope>NUCLEOTIDE SEQUENCE [LARGE SCALE GENOMIC DNA]</scope>
    <source>
        <strain evidence="14 15">CCMP2467</strain>
    </source>
</reference>
<evidence type="ECO:0000256" key="5">
    <source>
        <dbReference type="ARBA" id="ARBA00022555"/>
    </source>
</evidence>
<evidence type="ECO:0000256" key="10">
    <source>
        <dbReference type="ARBA" id="ARBA00032199"/>
    </source>
</evidence>
<comment type="function">
    <text evidence="11">tRNA nucleus export receptor which facilitates tRNA translocation across the nuclear pore complex.</text>
</comment>
<evidence type="ECO:0000313" key="15">
    <source>
        <dbReference type="Proteomes" id="UP000186817"/>
    </source>
</evidence>
<evidence type="ECO:0000256" key="12">
    <source>
        <dbReference type="SAM" id="MobiDB-lite"/>
    </source>
</evidence>
<dbReference type="PANTHER" id="PTHR15952:SF11">
    <property type="entry name" value="EXPORTIN-T"/>
    <property type="match status" value="1"/>
</dbReference>
<comment type="caution">
    <text evidence="14">The sequence shown here is derived from an EMBL/GenBank/DDBJ whole genome shotgun (WGS) entry which is preliminary data.</text>
</comment>
<dbReference type="GO" id="GO:0005509">
    <property type="term" value="F:calcium ion binding"/>
    <property type="evidence" value="ECO:0007669"/>
    <property type="project" value="InterPro"/>
</dbReference>
<dbReference type="InterPro" id="IPR013598">
    <property type="entry name" value="Exportin-1/Importin-b-like"/>
</dbReference>
<dbReference type="PROSITE" id="PS50222">
    <property type="entry name" value="EF_HAND_2"/>
    <property type="match status" value="1"/>
</dbReference>
<dbReference type="SUPFAM" id="SSF53474">
    <property type="entry name" value="alpha/beta-Hydrolases"/>
    <property type="match status" value="1"/>
</dbReference>
<feature type="region of interest" description="Disordered" evidence="12">
    <location>
        <begin position="1675"/>
        <end position="1720"/>
    </location>
</feature>
<dbReference type="Gene3D" id="1.10.238.10">
    <property type="entry name" value="EF-hand"/>
    <property type="match status" value="3"/>
</dbReference>
<sequence length="2365" mass="265327">MDDLERAIRVIFAQDPSITPAVREEATRYCDGIKAHPDCWILCWERLVQTEVLEVKFWCLQVILQALSSISPAARVELRGKVLSWLREVAGKKQEEVVVKNKVALVYAGLIKLDYPAQWPAAWQDLIGLMDLGLPLVDFFLRVLAIFDQEVVNDEVARSNEDRQRGHQIKHAMRERDVVSLVECWYKILTTLKGAAPHMVRDCLKVTALYVVWIEILTVANDKFLSAVCNLIAEASDSAGEACDCLAAIVSKKMPASKKVQMLSELQIFARLEACVHRDGSDHQLLVKQADMINSVGEVTLEAYVDLRVQSDADSARLAQVAWESTNALMPLVFWVFAHKEHQVAVCVEPFLTEFFVKVKSFVADGQKGDMEMAPCHSVSLEQVRPILMQTLQLIIQRTSYPPWFQHNDPNFEDEEQHVAFIEFRRSLTKIYKRIFLVDEQLGFQFVQASVAQLTTNLSGVQPMEVDAVLYLFKEAGETVRQLEQHLQVDCCIDGKQRGGERGCRAPRERGMRILVFHGYSSNGSWQQHRDKRLQKLLSFFNVWLHYIDGPVQLPPFSAEGIHRRLSWWSIKREGSWTKLLAYLHEVFHRDGPFDGVMGYSQGAAVAGGLAAEMLVGHFPGMFRFAIVVCGYLAPTPDLKQLIELLDRQERPRESHTAVLRWRRWKSVDIPEQKSFRLPTLHIMGEADKVTPVRMNLEMASLFADPVRVLVRHPGGHHLPFATEPIRSLVLFLVPFMEAKDASRVLKEVGDGQELCLQCASFRSEGASHNRRWYCEACWALWQSMAPLSSDDEEVGLVMELSLVEQSFYPPRGGPEASLCATELAKGPLAGCFVQLIECDALVNADHWAVQLALMEVYVKYGKLFALHQELFPRYGQKVLQALLSPRGVRSNNPHLAARACFMFGRFVKLVRVQAAALVVQIHEALQDLLIVQYVPSALLPVQAEVSLTKVAVKGALKADDQANLFEALACLAAASRPEELPAKLEMLLKGPAQNLSEIVTDAAASRAGNDIAGCAGWAGRSIEAIATVSKAFNVSHASTATAWEQVLMIVARILEKFVNQLNREIGLWRAALFLCRRMVEVLGDRFLTVLDTLFPFLYATNDQADLTELTIFAHHLVCQYQKKTQPHLQKWPKLSDVFSGSWSKNLVQRINKIEFSEVLRKYQYPGNIQKLFSELDDDRSGEITMYEIDPAQAAAFLHKAVAFSIGRSKAEVLWSSFRLWCIKTFRSVEELLTRLGNTNEERLKTRLTIKARHSAITEEQFQKRIKEMGWQHGQEKLLFSGLDCDASGKLGRESFRWLEAEFHRIQRKMEAKSRAIHSLRKQQAREAQEQTMNRFKEYLVKKHGNLVRAWRVVLCSNDVMSIPKTPFLKACALIGFSHEARDLWHVLDKDESGFAALEELDPPSAEALARFKAFLESRFGSVTQGFASLDSDSGKKVSYKQFEKSLLEWGWSGHTKQLFQHLDKSGSKMIEESDFRFLEKWHPHLYFVVEANHAAREEIRDLIGQKYGGHFLKAWRQLLDKDGSNRCSWSEFQAACHRIRYHGDVAGAWRAFDQDLSGYITLNELDSEASTTLSNFKSWAWREFGTVRAAFSVFDHDASNSLTFQEFRGNCRIYGYVGNARQLFAALDVNQEGVLSMQETCFLDDWEIDNNSQEERTHLEKRESHIRRIDDTVRKHVQKQARPERLSELSCRSHSKRSLKSDSSIGDDPEFVDESDRSSKVAQVKQTLQMRADLPLIPLYTWPHRDEIEVALLAIRDRERKHWVQEAADDWVFMGQFKELAQDMMLGEVHRPDDGGKRVALTGYLPARIPRLHQTFLRPLAVWQQMPEQSDQLKREKLELGNAMLQLLKEAAQRCPSALLEPMLTNTRHGQEMTGFLLVGLQDAREIKAVLYSASAWAALLEAATSSSEAAAAIASLPIAQLLQRMLWSAARMDYNDIQSQKVLSEAASILRSVMNPRVQPQAQLEQTKEAFQQSLVGALPGLQSEIGPRQLGEVLLQEAPLKDVRTTLQQCMLQWQRALHMVCADQGVALFWDPPASCTLATAFAMGWTFVPWLLLISRASGIDKPEGCSDEAWNFVCLGALSCADLASAGITCTGIGSLDTCSTACASPCCVTTTTTTQTVTATTVTSVTHTETSTSISETATTTHTLTETSITSTASETSTHTATETETMTTTATHTITHTITEISESTVPPSTTTEIEPAAVERLSVRAVVTDVTMYVDYIRDSRIINAYKHVMEDISGLSEHWIALQMFPGAAGNITVDYILTVPFVEGAGGELVPIVPVEQVQGKLDAVTPGTFNTMLKEKVDEATGAGTHSQKVVSFEQDTSDSGNGSVSSALRLGAPLKCSLASIIFLMLASIVGS</sequence>
<dbReference type="InterPro" id="IPR029058">
    <property type="entry name" value="AB_hydrolase_fold"/>
</dbReference>
<dbReference type="GO" id="GO:0016363">
    <property type="term" value="C:nuclear matrix"/>
    <property type="evidence" value="ECO:0007669"/>
    <property type="project" value="TreeGrafter"/>
</dbReference>
<evidence type="ECO:0000256" key="9">
    <source>
        <dbReference type="ARBA" id="ARBA00029784"/>
    </source>
</evidence>
<evidence type="ECO:0000256" key="4">
    <source>
        <dbReference type="ARBA" id="ARBA00022490"/>
    </source>
</evidence>
<feature type="region of interest" description="Disordered" evidence="12">
    <location>
        <begin position="2151"/>
        <end position="2173"/>
    </location>
</feature>
<dbReference type="Proteomes" id="UP000186817">
    <property type="component" value="Unassembled WGS sequence"/>
</dbReference>
<gene>
    <name evidence="14" type="primary">xpot</name>
    <name evidence="14" type="ORF">AK812_SmicGene34038</name>
</gene>
<dbReference type="GO" id="GO:0000049">
    <property type="term" value="F:tRNA binding"/>
    <property type="evidence" value="ECO:0007669"/>
    <property type="project" value="UniProtKB-UniRule"/>
</dbReference>
<comment type="subcellular location">
    <subcellularLocation>
        <location evidence="1 11">Cytoplasm</location>
    </subcellularLocation>
    <subcellularLocation>
        <location evidence="11">Nucleus</location>
    </subcellularLocation>
    <text evidence="11">Shuttles between the nucleus and the cytoplasm.</text>
</comment>
<dbReference type="InterPro" id="IPR018247">
    <property type="entry name" value="EF_Hand_1_Ca_BS"/>
</dbReference>
<evidence type="ECO:0000256" key="3">
    <source>
        <dbReference type="ARBA" id="ARBA00022448"/>
    </source>
</evidence>
<dbReference type="InterPro" id="IPR040017">
    <property type="entry name" value="XPOT"/>
</dbReference>
<evidence type="ECO:0000259" key="13">
    <source>
        <dbReference type="PROSITE" id="PS50222"/>
    </source>
</evidence>
<dbReference type="InterPro" id="IPR016024">
    <property type="entry name" value="ARM-type_fold"/>
</dbReference>
<dbReference type="InterPro" id="IPR011989">
    <property type="entry name" value="ARM-like"/>
</dbReference>
<keyword evidence="3 11" id="KW-0813">Transport</keyword>
<dbReference type="Pfam" id="PF19282">
    <property type="entry name" value="Exportin-T"/>
    <property type="match status" value="1"/>
</dbReference>
<dbReference type="InterPro" id="IPR005645">
    <property type="entry name" value="FSH-like_dom"/>
</dbReference>
<keyword evidence="4 11" id="KW-0963">Cytoplasm</keyword>
<proteinExistence type="inferred from homology"/>
<evidence type="ECO:0000256" key="8">
    <source>
        <dbReference type="ARBA" id="ARBA00023242"/>
    </source>
</evidence>
<dbReference type="SUPFAM" id="SSF48371">
    <property type="entry name" value="ARM repeat"/>
    <property type="match status" value="1"/>
</dbReference>
<organism evidence="14 15">
    <name type="scientific">Symbiodinium microadriaticum</name>
    <name type="common">Dinoflagellate</name>
    <name type="synonym">Zooxanthella microadriatica</name>
    <dbReference type="NCBI Taxonomy" id="2951"/>
    <lineage>
        <taxon>Eukaryota</taxon>
        <taxon>Sar</taxon>
        <taxon>Alveolata</taxon>
        <taxon>Dinophyceae</taxon>
        <taxon>Suessiales</taxon>
        <taxon>Symbiodiniaceae</taxon>
        <taxon>Symbiodinium</taxon>
    </lineage>
</organism>
<evidence type="ECO:0000256" key="11">
    <source>
        <dbReference type="RuleBase" id="RU366037"/>
    </source>
</evidence>
<dbReference type="SMART" id="SM00054">
    <property type="entry name" value="EFh"/>
    <property type="match status" value="5"/>
</dbReference>
<comment type="similarity">
    <text evidence="11">Belongs to the exportin family.</text>
</comment>
<dbReference type="GO" id="GO:0031267">
    <property type="term" value="F:small GTPase binding"/>
    <property type="evidence" value="ECO:0007669"/>
    <property type="project" value="InterPro"/>
</dbReference>
<dbReference type="PANTHER" id="PTHR15952">
    <property type="entry name" value="EXPORTIN-T/LOS1"/>
    <property type="match status" value="1"/>
</dbReference>
<keyword evidence="7 11" id="KW-0694">RNA-binding</keyword>
<dbReference type="GO" id="GO:0005643">
    <property type="term" value="C:nuclear pore"/>
    <property type="evidence" value="ECO:0007669"/>
    <property type="project" value="TreeGrafter"/>
</dbReference>
<dbReference type="PROSITE" id="PS00018">
    <property type="entry name" value="EF_HAND_1"/>
    <property type="match status" value="2"/>
</dbReference>
<evidence type="ECO:0000256" key="7">
    <source>
        <dbReference type="ARBA" id="ARBA00022884"/>
    </source>
</evidence>
<dbReference type="OrthoDB" id="26399at2759"/>
<dbReference type="InterPro" id="IPR011992">
    <property type="entry name" value="EF-hand-dom_pair"/>
</dbReference>
<dbReference type="InterPro" id="IPR045546">
    <property type="entry name" value="Exportin-T_C"/>
</dbReference>
<dbReference type="Gene3D" id="3.40.50.1820">
    <property type="entry name" value="alpha/beta hydrolase"/>
    <property type="match status" value="1"/>
</dbReference>
<evidence type="ECO:0000256" key="1">
    <source>
        <dbReference type="ARBA" id="ARBA00004496"/>
    </source>
</evidence>
<protein>
    <recommendedName>
        <fullName evidence="2 11">Exportin-T</fullName>
    </recommendedName>
    <alternativeName>
        <fullName evidence="9 11">Exportin(tRNA)</fullName>
    </alternativeName>
    <alternativeName>
        <fullName evidence="10 11">tRNA exportin</fullName>
    </alternativeName>
</protein>
<dbReference type="Pfam" id="PF03959">
    <property type="entry name" value="FSH1"/>
    <property type="match status" value="1"/>
</dbReference>